<evidence type="ECO:0000259" key="10">
    <source>
        <dbReference type="PROSITE" id="PS50089"/>
    </source>
</evidence>
<dbReference type="SMART" id="SM01074">
    <property type="entry name" value="Cdc6_C"/>
    <property type="match status" value="1"/>
</dbReference>
<dbReference type="Pfam" id="PF13401">
    <property type="entry name" value="AAA_22"/>
    <property type="match status" value="1"/>
</dbReference>
<dbReference type="InterPro" id="IPR032443">
    <property type="entry name" value="RAWUL"/>
</dbReference>
<dbReference type="InterPro" id="IPR049945">
    <property type="entry name" value="AAA_22"/>
</dbReference>
<feature type="region of interest" description="Disordered" evidence="9">
    <location>
        <begin position="700"/>
        <end position="765"/>
    </location>
</feature>
<feature type="compositionally biased region" description="Basic and acidic residues" evidence="9">
    <location>
        <begin position="700"/>
        <end position="716"/>
    </location>
</feature>
<protein>
    <submittedName>
        <fullName evidence="12">Polycomb group protein Psc-like</fullName>
    </submittedName>
</protein>
<dbReference type="InterPro" id="IPR027417">
    <property type="entry name" value="P-loop_NTPase"/>
</dbReference>
<reference evidence="12" key="1">
    <citation type="submission" date="2025-08" db="UniProtKB">
        <authorList>
            <consortium name="RefSeq"/>
        </authorList>
    </citation>
    <scope>IDENTIFICATION</scope>
    <source>
        <tissue evidence="12">Whole body</tissue>
    </source>
</reference>
<dbReference type="Pfam" id="PF22606">
    <property type="entry name" value="Cdc6-ORC-like_ATPase_lid"/>
    <property type="match status" value="1"/>
</dbReference>
<keyword evidence="11" id="KW-1185">Reference proteome</keyword>
<accession>A0ABM4AZL2</accession>
<sequence>MVTSNKQPDKKVVKMAEQNNIAVVPQRTLLGEVNEHITCPLCRGYYIDATTIVECLHSFCRSCIIKHLQVKSYCPVCEMMINSAKPNIKLDKALQDIVYKLVPGLFQKEMERRQQFYASRPGPAASATPEQRGEDTERIIFSPEDVISFSLEYADATDADSISSKSSDSNEAQPSSLTTRRYLQCPAVVNISHLKKFLSMKFDIDSTQFAIDILYKRVPLPDYYTLMDIAYIYNWKRNEPMRFFYQIIDYVAIRNRLFDINRKGGSHFPDRKPSPTCTEDTNASSPTPNINDQVSEASSGTDSPMPDENNVKKTGDTQKKSDSSGQSVEDGKDVKLNNENKLNFKKNDEEVEKSQFLNSFELKANTNSTSSKSSPVKANDSDAVISPKDNSPKTSTTTPKVEECLKRKFEIPKTLPEMKKIKIEIAKVPINQTSNVGTSKTLNVKENSQKVSSDAPNVSKTIEEPTKNSVPPSNIQTAPVLPPKDIKQQQQSLVKHQQQSDSPGQKRAVAVTHTVSSPKRKPSDSSIVPQSSPLVQKTVSPLKLQLPKPEAPTMNKQAETLKPTTKKMPDLKPSTPVIPSTQNKQPTSGKLRMDLLANNCDPTIDRSKILSQVKTSLPIPNTGQPSGDPLKSLFDSCKINIPSSLSITLTDQKLDPRNLSDTTSTDPKKTVVNKNLSSAISTSTHKVPSPPVHNYIEILKLPDTDPKKQNKAENIAEKSNSQNKTENNTVPAKIPNKTSETSTKGPVPNLKPISDTKLGKQSGNFSAPITFQQTFEQQLQSLQSDKKPKVAKNKAQVPKLVPATPKQFNAANKLNNSINKTNPNLPPAENKASAALDLSTPHNIQSQLGPQQTKAFEKMQSIANLAKKQNMHPKILPLTLSQANVFSNMSNRPLTTGAQTLRVPSTSSINQLKLDKLNASGSQMTSPRQETSQRSQVKHATTANPTVPSPSYSNNSTSNAQPSPRSQTRSPSSSPKLVIAEEKQASSLASEHNINQSNQITSTQLSNANPAKTESPKASPGPSKVGMKTLKPMMPAGKVTGIRQPITPSVSSNPAITNPADFLSKPQLISHAHQAILRHQMEMQNAWLNMATLQATIPFKSRKRTSFNEAKEKTNNENKDTLNIVKTRNNLKRQIEDKDTGTISEEKCSPKKIVRKHEDNFQILNDKTINSNKQNSYSSSKPLEPLVSREKEIEFMKNFLTEHLDKEQSASLYISGQPGTGKTASLSYILQLPKIRDGFKQVYINCTMMKSAASIYSRICKELQLPTSGTSEKACHNAIENYLVKKHKMILLVLDEIDQLDSKRQSVLYTVFEWAALPAARLVLVGVANALDLTQRALPRLQARCALRPATLHFPPYTKQQIIDIFTHVLATEDNTNVFSPVALQMLAAKIAAVSGDMRRALDIGRRVIDVARRSKFSEHHSVDDMMKDTSVTVELKQVLEVLNDVYGSARHIETDVDEGLPMQQKLILCSLMLMLTKGKNKEIVMGKLHDVYKRVAAARNIGALDAGEMAGACALLEARGALRVAGGGAAGGGAARARRLRLLWDEAELAAALRDRPLMAAILADTACLAS</sequence>
<dbReference type="Gene3D" id="3.10.20.90">
    <property type="entry name" value="Phosphatidylinositol 3-kinase Catalytic Subunit, Chain A, domain 1"/>
    <property type="match status" value="1"/>
</dbReference>
<feature type="compositionally biased region" description="Polar residues" evidence="9">
    <location>
        <begin position="919"/>
        <end position="943"/>
    </location>
</feature>
<feature type="compositionally biased region" description="Polar residues" evidence="9">
    <location>
        <begin position="467"/>
        <end position="477"/>
    </location>
</feature>
<dbReference type="InterPro" id="IPR054425">
    <property type="entry name" value="Cdc6_ORC1-like_ATPase_lid"/>
</dbReference>
<keyword evidence="5 8" id="KW-0863">Zinc-finger</keyword>
<comment type="subcellular location">
    <subcellularLocation>
        <location evidence="1">Nucleus</location>
    </subcellularLocation>
</comment>
<feature type="compositionally biased region" description="Polar residues" evidence="9">
    <location>
        <begin position="985"/>
        <end position="1012"/>
    </location>
</feature>
<feature type="region of interest" description="Disordered" evidence="9">
    <location>
        <begin position="264"/>
        <end position="347"/>
    </location>
</feature>
<proteinExistence type="inferred from homology"/>
<dbReference type="GeneID" id="113394455"/>
<evidence type="ECO:0000313" key="12">
    <source>
        <dbReference type="RefSeq" id="XP_064076727.1"/>
    </source>
</evidence>
<dbReference type="Gene3D" id="3.30.40.10">
    <property type="entry name" value="Zinc/RING finger domain, C3HC4 (zinc finger)"/>
    <property type="match status" value="1"/>
</dbReference>
<dbReference type="CDD" id="cd00009">
    <property type="entry name" value="AAA"/>
    <property type="match status" value="1"/>
</dbReference>
<dbReference type="SUPFAM" id="SSF52540">
    <property type="entry name" value="P-loop containing nucleoside triphosphate hydrolases"/>
    <property type="match status" value="1"/>
</dbReference>
<evidence type="ECO:0000256" key="3">
    <source>
        <dbReference type="ARBA" id="ARBA00022705"/>
    </source>
</evidence>
<evidence type="ECO:0000256" key="1">
    <source>
        <dbReference type="ARBA" id="ARBA00004123"/>
    </source>
</evidence>
<feature type="compositionally biased region" description="Polar residues" evidence="9">
    <location>
        <begin position="439"/>
        <end position="460"/>
    </location>
</feature>
<dbReference type="SUPFAM" id="SSF46785">
    <property type="entry name" value="Winged helix' DNA-binding domain"/>
    <property type="match status" value="1"/>
</dbReference>
<keyword evidence="3" id="KW-0235">DNA replication</keyword>
<feature type="compositionally biased region" description="Polar residues" evidence="9">
    <location>
        <begin position="524"/>
        <end position="539"/>
    </location>
</feature>
<feature type="compositionally biased region" description="Polar residues" evidence="9">
    <location>
        <begin position="717"/>
        <end position="744"/>
    </location>
</feature>
<feature type="compositionally biased region" description="Polar residues" evidence="9">
    <location>
        <begin position="577"/>
        <end position="588"/>
    </location>
</feature>
<evidence type="ECO:0000256" key="8">
    <source>
        <dbReference type="PROSITE-ProRule" id="PRU00175"/>
    </source>
</evidence>
<feature type="region of interest" description="Disordered" evidence="9">
    <location>
        <begin position="439"/>
        <end position="588"/>
    </location>
</feature>
<dbReference type="Pfam" id="PF00097">
    <property type="entry name" value="zf-C3HC4"/>
    <property type="match status" value="1"/>
</dbReference>
<dbReference type="CDD" id="cd17082">
    <property type="entry name" value="RAWUL_PCGF2_like"/>
    <property type="match status" value="1"/>
</dbReference>
<feature type="region of interest" description="Disordered" evidence="9">
    <location>
        <begin position="365"/>
        <end position="399"/>
    </location>
</feature>
<dbReference type="InterPro" id="IPR001841">
    <property type="entry name" value="Znf_RING"/>
</dbReference>
<dbReference type="PROSITE" id="PS00518">
    <property type="entry name" value="ZF_RING_1"/>
    <property type="match status" value="1"/>
</dbReference>
<feature type="compositionally biased region" description="Polar residues" evidence="9">
    <location>
        <begin position="275"/>
        <end position="302"/>
    </location>
</feature>
<evidence type="ECO:0000256" key="4">
    <source>
        <dbReference type="ARBA" id="ARBA00022723"/>
    </source>
</evidence>
<keyword evidence="4" id="KW-0479">Metal-binding</keyword>
<dbReference type="InterPro" id="IPR018957">
    <property type="entry name" value="Znf_C3HC4_RING-type"/>
</dbReference>
<keyword evidence="6" id="KW-0862">Zinc</keyword>
<dbReference type="PANTHER" id="PTHR10825:SF29">
    <property type="entry name" value="POLYCOMB GROUP RING FINGER PROTEIN 1"/>
    <property type="match status" value="1"/>
</dbReference>
<dbReference type="PROSITE" id="PS50089">
    <property type="entry name" value="ZF_RING_2"/>
    <property type="match status" value="1"/>
</dbReference>
<dbReference type="Gene3D" id="3.40.50.300">
    <property type="entry name" value="P-loop containing nucleotide triphosphate hydrolases"/>
    <property type="match status" value="1"/>
</dbReference>
<feature type="domain" description="RING-type" evidence="10">
    <location>
        <begin position="39"/>
        <end position="78"/>
    </location>
</feature>
<evidence type="ECO:0000256" key="7">
    <source>
        <dbReference type="ARBA" id="ARBA00023242"/>
    </source>
</evidence>
<evidence type="ECO:0000256" key="9">
    <source>
        <dbReference type="SAM" id="MobiDB-lite"/>
    </source>
</evidence>
<evidence type="ECO:0000256" key="2">
    <source>
        <dbReference type="ARBA" id="ARBA00006184"/>
    </source>
</evidence>
<feature type="compositionally biased region" description="Low complexity" evidence="9">
    <location>
        <begin position="365"/>
        <end position="374"/>
    </location>
</feature>
<feature type="compositionally biased region" description="Basic and acidic residues" evidence="9">
    <location>
        <begin position="309"/>
        <end position="322"/>
    </location>
</feature>
<dbReference type="Pfam" id="PF09079">
    <property type="entry name" value="WHD_Cdc6"/>
    <property type="match status" value="1"/>
</dbReference>
<evidence type="ECO:0000256" key="6">
    <source>
        <dbReference type="ARBA" id="ARBA00022833"/>
    </source>
</evidence>
<feature type="region of interest" description="Disordered" evidence="9">
    <location>
        <begin position="919"/>
        <end position="1029"/>
    </location>
</feature>
<feature type="compositionally biased region" description="Basic and acidic residues" evidence="9">
    <location>
        <begin position="329"/>
        <end position="338"/>
    </location>
</feature>
<feature type="compositionally biased region" description="Polar residues" evidence="9">
    <location>
        <begin position="388"/>
        <end position="399"/>
    </location>
</feature>
<feature type="compositionally biased region" description="Basic and acidic residues" evidence="9">
    <location>
        <begin position="264"/>
        <end position="273"/>
    </location>
</feature>
<keyword evidence="7" id="KW-0539">Nucleus</keyword>
<dbReference type="Pfam" id="PF16207">
    <property type="entry name" value="RAWUL"/>
    <property type="match status" value="1"/>
</dbReference>
<feature type="compositionally biased region" description="Low complexity" evidence="9">
    <location>
        <begin position="944"/>
        <end position="975"/>
    </location>
</feature>
<dbReference type="InterPro" id="IPR015163">
    <property type="entry name" value="Cdc6_C"/>
</dbReference>
<organism evidence="11 12">
    <name type="scientific">Vanessa tameamea</name>
    <name type="common">Kamehameha butterfly</name>
    <dbReference type="NCBI Taxonomy" id="334116"/>
    <lineage>
        <taxon>Eukaryota</taxon>
        <taxon>Metazoa</taxon>
        <taxon>Ecdysozoa</taxon>
        <taxon>Arthropoda</taxon>
        <taxon>Hexapoda</taxon>
        <taxon>Insecta</taxon>
        <taxon>Pterygota</taxon>
        <taxon>Neoptera</taxon>
        <taxon>Endopterygota</taxon>
        <taxon>Lepidoptera</taxon>
        <taxon>Glossata</taxon>
        <taxon>Ditrysia</taxon>
        <taxon>Papilionoidea</taxon>
        <taxon>Nymphalidae</taxon>
        <taxon>Nymphalinae</taxon>
        <taxon>Vanessa</taxon>
    </lineage>
</organism>
<dbReference type="SMART" id="SM00184">
    <property type="entry name" value="RING"/>
    <property type="match status" value="1"/>
</dbReference>
<comment type="similarity">
    <text evidence="2">Belongs to the CDC6/cdc18 family.</text>
</comment>
<dbReference type="PANTHER" id="PTHR10825">
    <property type="entry name" value="RING FINGER DOMAIN-CONTAINING, POLYCOMB GROUP COMPONENT"/>
    <property type="match status" value="1"/>
</dbReference>
<dbReference type="InterPro" id="IPR013083">
    <property type="entry name" value="Znf_RING/FYVE/PHD"/>
</dbReference>
<feature type="compositionally biased region" description="Low complexity" evidence="9">
    <location>
        <begin position="488"/>
        <end position="499"/>
    </location>
</feature>
<evidence type="ECO:0000256" key="5">
    <source>
        <dbReference type="ARBA" id="ARBA00022771"/>
    </source>
</evidence>
<dbReference type="RefSeq" id="XP_064076727.1">
    <property type="nucleotide sequence ID" value="XM_064220657.1"/>
</dbReference>
<dbReference type="InterPro" id="IPR036390">
    <property type="entry name" value="WH_DNA-bd_sf"/>
</dbReference>
<dbReference type="InterPro" id="IPR036388">
    <property type="entry name" value="WH-like_DNA-bd_sf"/>
</dbReference>
<dbReference type="Proteomes" id="UP001652626">
    <property type="component" value="Chromosome 4"/>
</dbReference>
<name>A0ABM4AZL2_VANTA</name>
<dbReference type="InterPro" id="IPR017907">
    <property type="entry name" value="Znf_RING_CS"/>
</dbReference>
<gene>
    <name evidence="12" type="primary">LOC113394455</name>
</gene>
<evidence type="ECO:0000313" key="11">
    <source>
        <dbReference type="Proteomes" id="UP001652626"/>
    </source>
</evidence>
<dbReference type="Gene3D" id="1.10.10.10">
    <property type="entry name" value="Winged helix-like DNA-binding domain superfamily/Winged helix DNA-binding domain"/>
    <property type="match status" value="1"/>
</dbReference>
<dbReference type="SUPFAM" id="SSF57850">
    <property type="entry name" value="RING/U-box"/>
    <property type="match status" value="1"/>
</dbReference>
<dbReference type="Gene3D" id="1.10.8.60">
    <property type="match status" value="1"/>
</dbReference>